<evidence type="ECO:0000313" key="2">
    <source>
        <dbReference type="EMBL" id="EAQ77274.1"/>
    </source>
</evidence>
<dbReference type="EMBL" id="AANZ01000037">
    <property type="protein sequence ID" value="EAQ77274.1"/>
    <property type="molecule type" value="Genomic_DNA"/>
</dbReference>
<name>A4A1R5_9BACT</name>
<organism evidence="2 3">
    <name type="scientific">Blastopirellula marina DSM 3645</name>
    <dbReference type="NCBI Taxonomy" id="314230"/>
    <lineage>
        <taxon>Bacteria</taxon>
        <taxon>Pseudomonadati</taxon>
        <taxon>Planctomycetota</taxon>
        <taxon>Planctomycetia</taxon>
        <taxon>Pirellulales</taxon>
        <taxon>Pirellulaceae</taxon>
        <taxon>Blastopirellula</taxon>
    </lineage>
</organism>
<evidence type="ECO:0000256" key="1">
    <source>
        <dbReference type="SAM" id="MobiDB-lite"/>
    </source>
</evidence>
<sequence length="97" mass="10643">MMAADGRRLPHSDKAPKLDRTFGVHAVDFDSRMISGDIMVASIFWGFALNFSKIASRRIKPDDAPPKPRRPPSSAWLSKTSDCDANTRAATSPKEIG</sequence>
<protein>
    <submittedName>
        <fullName evidence="2">Uncharacterized protein</fullName>
    </submittedName>
</protein>
<dbReference type="HOGENOM" id="CLU_2341172_0_0_0"/>
<dbReference type="Proteomes" id="UP000004358">
    <property type="component" value="Unassembled WGS sequence"/>
</dbReference>
<evidence type="ECO:0000313" key="3">
    <source>
        <dbReference type="Proteomes" id="UP000004358"/>
    </source>
</evidence>
<dbReference type="STRING" id="314230.DSM3645_29351"/>
<comment type="caution">
    <text evidence="2">The sequence shown here is derived from an EMBL/GenBank/DDBJ whole genome shotgun (WGS) entry which is preliminary data.</text>
</comment>
<feature type="region of interest" description="Disordered" evidence="1">
    <location>
        <begin position="58"/>
        <end position="97"/>
    </location>
</feature>
<proteinExistence type="predicted"/>
<gene>
    <name evidence="2" type="ORF">DSM3645_29351</name>
</gene>
<reference evidence="2 3" key="1">
    <citation type="submission" date="2006-02" db="EMBL/GenBank/DDBJ databases">
        <authorList>
            <person name="Amann R."/>
            <person name="Ferriera S."/>
            <person name="Johnson J."/>
            <person name="Kravitz S."/>
            <person name="Halpern A."/>
            <person name="Remington K."/>
            <person name="Beeson K."/>
            <person name="Tran B."/>
            <person name="Rogers Y.-H."/>
            <person name="Friedman R."/>
            <person name="Venter J.C."/>
        </authorList>
    </citation>
    <scope>NUCLEOTIDE SEQUENCE [LARGE SCALE GENOMIC DNA]</scope>
    <source>
        <strain evidence="2 3">DSM 3645</strain>
    </source>
</reference>
<feature type="compositionally biased region" description="Polar residues" evidence="1">
    <location>
        <begin position="76"/>
        <end position="90"/>
    </location>
</feature>
<accession>A4A1R5</accession>
<dbReference type="AlphaFoldDB" id="A4A1R5"/>